<name>U6B895_9HYPH</name>
<evidence type="ECO:0000256" key="2">
    <source>
        <dbReference type="ARBA" id="ARBA00019418"/>
    </source>
</evidence>
<sequence>MIDIALIRKNMNLRCRKIVYRCWRRGTREMDLILGSFVDKYILDLSEAELDMLELIIEKDDGSLFKWISGSEEIPEDLRIPIFNKICAYYSFNRDCNVFLENIK</sequence>
<dbReference type="Proteomes" id="UP000017862">
    <property type="component" value="Chromosome"/>
</dbReference>
<proteinExistence type="inferred from homology"/>
<dbReference type="STRING" id="1261131.lam_610"/>
<evidence type="ECO:0000256" key="3">
    <source>
        <dbReference type="ARBA" id="ARBA00023186"/>
    </source>
</evidence>
<evidence type="ECO:0000313" key="5">
    <source>
        <dbReference type="Proteomes" id="UP000017862"/>
    </source>
</evidence>
<protein>
    <recommendedName>
        <fullName evidence="2">FAD assembly factor SdhE</fullName>
    </recommendedName>
</protein>
<dbReference type="Pfam" id="PF03937">
    <property type="entry name" value="Sdh5"/>
    <property type="match status" value="1"/>
</dbReference>
<dbReference type="SUPFAM" id="SSF109910">
    <property type="entry name" value="YgfY-like"/>
    <property type="match status" value="1"/>
</dbReference>
<dbReference type="GO" id="GO:0006099">
    <property type="term" value="P:tricarboxylic acid cycle"/>
    <property type="evidence" value="ECO:0007669"/>
    <property type="project" value="TreeGrafter"/>
</dbReference>
<dbReference type="PATRIC" id="fig|1261131.3.peg.579"/>
<reference evidence="4 5" key="1">
    <citation type="journal article" date="2014" name="Mol. Plant Microbe Interact.">
        <title>The complete genome sequence of Candidatus Liberibacter americanus, associated with citrus Huanglongbing.</title>
        <authorList>
            <person name="Wulff N.A."/>
            <person name="Zhang S."/>
            <person name="Setubal J.C."/>
            <person name="Almeida N.F."/>
            <person name="Martins E.C."/>
            <person name="Harakava R."/>
            <person name="Kumar D."/>
            <person name="Rangel L.T."/>
            <person name="Foissac X."/>
            <person name="Bove J."/>
            <person name="Gabriel D.W."/>
        </authorList>
    </citation>
    <scope>NUCLEOTIDE SEQUENCE [LARGE SCALE GENOMIC DNA]</scope>
    <source>
        <strain evidence="4 5">Sao Paulo</strain>
    </source>
</reference>
<dbReference type="KEGG" id="lar:lam_610"/>
<dbReference type="EMBL" id="CP006604">
    <property type="protein sequence ID" value="AHA27957.1"/>
    <property type="molecule type" value="Genomic_DNA"/>
</dbReference>
<dbReference type="PANTHER" id="PTHR12469:SF2">
    <property type="entry name" value="SUCCINATE DEHYDROGENASE ASSEMBLY FACTOR 2, MITOCHONDRIAL"/>
    <property type="match status" value="1"/>
</dbReference>
<organism evidence="4 5">
    <name type="scientific">Candidatus Liberibacter americanus str. Sao Paulo</name>
    <dbReference type="NCBI Taxonomy" id="1261131"/>
    <lineage>
        <taxon>Bacteria</taxon>
        <taxon>Pseudomonadati</taxon>
        <taxon>Pseudomonadota</taxon>
        <taxon>Alphaproteobacteria</taxon>
        <taxon>Hyphomicrobiales</taxon>
        <taxon>Rhizobiaceae</taxon>
        <taxon>Liberibacter</taxon>
    </lineage>
</organism>
<dbReference type="AlphaFoldDB" id="U6B895"/>
<keyword evidence="3" id="KW-0143">Chaperone</keyword>
<comment type="similarity">
    <text evidence="1">Belongs to the SdhE FAD assembly factor family.</text>
</comment>
<gene>
    <name evidence="4" type="ORF">lam_610</name>
</gene>
<dbReference type="eggNOG" id="COG2938">
    <property type="taxonomic scope" value="Bacteria"/>
</dbReference>
<evidence type="ECO:0000313" key="4">
    <source>
        <dbReference type="EMBL" id="AHA27957.1"/>
    </source>
</evidence>
<keyword evidence="5" id="KW-1185">Reference proteome</keyword>
<dbReference type="InterPro" id="IPR036714">
    <property type="entry name" value="SDH_sf"/>
</dbReference>
<dbReference type="RefSeq" id="WP_007557506.1">
    <property type="nucleotide sequence ID" value="NC_022793.1"/>
</dbReference>
<dbReference type="InterPro" id="IPR005631">
    <property type="entry name" value="SDH"/>
</dbReference>
<dbReference type="HOGENOM" id="CLU_103054_1_0_5"/>
<accession>U6B895</accession>
<dbReference type="Gene3D" id="1.10.150.250">
    <property type="entry name" value="Flavinator of succinate dehydrogenase"/>
    <property type="match status" value="1"/>
</dbReference>
<dbReference type="PANTHER" id="PTHR12469">
    <property type="entry name" value="PROTEIN EMI5 HOMOLOG, MITOCHONDRIAL"/>
    <property type="match status" value="1"/>
</dbReference>
<evidence type="ECO:0000256" key="1">
    <source>
        <dbReference type="ARBA" id="ARBA00008571"/>
    </source>
</evidence>